<reference evidence="2" key="1">
    <citation type="journal article" date="2022" name="Mol. Ecol. Resour.">
        <title>The genomes of chicory, endive, great burdock and yacon provide insights into Asteraceae palaeo-polyploidization history and plant inulin production.</title>
        <authorList>
            <person name="Fan W."/>
            <person name="Wang S."/>
            <person name="Wang H."/>
            <person name="Wang A."/>
            <person name="Jiang F."/>
            <person name="Liu H."/>
            <person name="Zhao H."/>
            <person name="Xu D."/>
            <person name="Zhang Y."/>
        </authorList>
    </citation>
    <scope>NUCLEOTIDE SEQUENCE [LARGE SCALE GENOMIC DNA]</scope>
    <source>
        <strain evidence="2">cv. Yunnan</strain>
    </source>
</reference>
<keyword evidence="2" id="KW-1185">Reference proteome</keyword>
<sequence length="135" mass="15803">MQPSLFLSSSTSNPKSDSTMEMMNHELSTLDFITQHLFDEIDCFEFLDRSSSTQSDRSSSETSFFDSHLLVSNFFDINEVNFSETEAIELPKPSMEKKPEEEQEERRYRDCRKRSRDATEVEDGVIKKERTIRIN</sequence>
<name>A0ACB8YPI5_9ASTR</name>
<dbReference type="Proteomes" id="UP001056120">
    <property type="component" value="Linkage Group LG27"/>
</dbReference>
<evidence type="ECO:0000313" key="2">
    <source>
        <dbReference type="Proteomes" id="UP001056120"/>
    </source>
</evidence>
<dbReference type="EMBL" id="CM042044">
    <property type="protein sequence ID" value="KAI3687203.1"/>
    <property type="molecule type" value="Genomic_DNA"/>
</dbReference>
<organism evidence="1 2">
    <name type="scientific">Smallanthus sonchifolius</name>
    <dbReference type="NCBI Taxonomy" id="185202"/>
    <lineage>
        <taxon>Eukaryota</taxon>
        <taxon>Viridiplantae</taxon>
        <taxon>Streptophyta</taxon>
        <taxon>Embryophyta</taxon>
        <taxon>Tracheophyta</taxon>
        <taxon>Spermatophyta</taxon>
        <taxon>Magnoliopsida</taxon>
        <taxon>eudicotyledons</taxon>
        <taxon>Gunneridae</taxon>
        <taxon>Pentapetalae</taxon>
        <taxon>asterids</taxon>
        <taxon>campanulids</taxon>
        <taxon>Asterales</taxon>
        <taxon>Asteraceae</taxon>
        <taxon>Asteroideae</taxon>
        <taxon>Heliantheae alliance</taxon>
        <taxon>Millerieae</taxon>
        <taxon>Smallanthus</taxon>
    </lineage>
</organism>
<gene>
    <name evidence="1" type="ORF">L1987_80897</name>
</gene>
<comment type="caution">
    <text evidence="1">The sequence shown here is derived from an EMBL/GenBank/DDBJ whole genome shotgun (WGS) entry which is preliminary data.</text>
</comment>
<protein>
    <submittedName>
        <fullName evidence="1">Uncharacterized protein</fullName>
    </submittedName>
</protein>
<accession>A0ACB8YPI5</accession>
<proteinExistence type="predicted"/>
<evidence type="ECO:0000313" key="1">
    <source>
        <dbReference type="EMBL" id="KAI3687203.1"/>
    </source>
</evidence>
<reference evidence="1 2" key="2">
    <citation type="journal article" date="2022" name="Mol. Ecol. Resour.">
        <title>The genomes of chicory, endive, great burdock and yacon provide insights into Asteraceae paleo-polyploidization history and plant inulin production.</title>
        <authorList>
            <person name="Fan W."/>
            <person name="Wang S."/>
            <person name="Wang H."/>
            <person name="Wang A."/>
            <person name="Jiang F."/>
            <person name="Liu H."/>
            <person name="Zhao H."/>
            <person name="Xu D."/>
            <person name="Zhang Y."/>
        </authorList>
    </citation>
    <scope>NUCLEOTIDE SEQUENCE [LARGE SCALE GENOMIC DNA]</scope>
    <source>
        <strain evidence="2">cv. Yunnan</strain>
        <tissue evidence="1">Leaves</tissue>
    </source>
</reference>